<sequence length="99" mass="10866">MLHIINKSPFERNSLESCLRTATKGSTLLFIEDGVYAALEGSAKAETLRQAMQDYTVCVLEPDLAARGIAAKAMDGIKRVDYAGFVDLVAESERVQSWL</sequence>
<organism evidence="1 2">
    <name type="scientific">Thioalbus denitrificans</name>
    <dbReference type="NCBI Taxonomy" id="547122"/>
    <lineage>
        <taxon>Bacteria</taxon>
        <taxon>Pseudomonadati</taxon>
        <taxon>Pseudomonadota</taxon>
        <taxon>Gammaproteobacteria</taxon>
        <taxon>Chromatiales</taxon>
        <taxon>Ectothiorhodospiraceae</taxon>
        <taxon>Thioalbus</taxon>
    </lineage>
</organism>
<dbReference type="PANTHER" id="PTHR37526:SF1">
    <property type="entry name" value="PROTEIN TUSB"/>
    <property type="match status" value="1"/>
</dbReference>
<proteinExistence type="predicted"/>
<dbReference type="Pfam" id="PF04077">
    <property type="entry name" value="DsrH"/>
    <property type="match status" value="1"/>
</dbReference>
<dbReference type="EMBL" id="QPJY01000002">
    <property type="protein sequence ID" value="RCX31967.1"/>
    <property type="molecule type" value="Genomic_DNA"/>
</dbReference>
<reference evidence="1 2" key="1">
    <citation type="submission" date="2018-07" db="EMBL/GenBank/DDBJ databases">
        <title>Genomic Encyclopedia of Type Strains, Phase IV (KMG-IV): sequencing the most valuable type-strain genomes for metagenomic binning, comparative biology and taxonomic classification.</title>
        <authorList>
            <person name="Goeker M."/>
        </authorList>
    </citation>
    <scope>NUCLEOTIDE SEQUENCE [LARGE SCALE GENOMIC DNA]</scope>
    <source>
        <strain evidence="1 2">DSM 26407</strain>
    </source>
</reference>
<accession>A0A369CHM6</accession>
<dbReference type="InterPro" id="IPR007215">
    <property type="entry name" value="Sulphur_relay_TusB/DsrH"/>
</dbReference>
<dbReference type="PANTHER" id="PTHR37526">
    <property type="entry name" value="PROTEIN TUSB"/>
    <property type="match status" value="1"/>
</dbReference>
<dbReference type="Gene3D" id="3.40.1260.10">
    <property type="entry name" value="DsrEFH-like"/>
    <property type="match status" value="1"/>
</dbReference>
<dbReference type="GO" id="GO:1990228">
    <property type="term" value="C:sulfurtransferase complex"/>
    <property type="evidence" value="ECO:0007669"/>
    <property type="project" value="TreeGrafter"/>
</dbReference>
<comment type="caution">
    <text evidence="1">The sequence shown here is derived from an EMBL/GenBank/DDBJ whole genome shotgun (WGS) entry which is preliminary data.</text>
</comment>
<dbReference type="Proteomes" id="UP000252707">
    <property type="component" value="Unassembled WGS sequence"/>
</dbReference>
<gene>
    <name evidence="1" type="ORF">DFQ59_102316</name>
</gene>
<dbReference type="AlphaFoldDB" id="A0A369CHM6"/>
<dbReference type="NCBIfam" id="TIGR03011">
    <property type="entry name" value="sulf_tusB_dsrH"/>
    <property type="match status" value="1"/>
</dbReference>
<dbReference type="InterPro" id="IPR027396">
    <property type="entry name" value="DsrEFH-like"/>
</dbReference>
<dbReference type="OrthoDB" id="9795117at2"/>
<name>A0A369CHM6_9GAMM</name>
<protein>
    <submittedName>
        <fullName evidence="1">tRNA 2-thiouridine synthesizing protein B</fullName>
    </submittedName>
</protein>
<dbReference type="SUPFAM" id="SSF75169">
    <property type="entry name" value="DsrEFH-like"/>
    <property type="match status" value="1"/>
</dbReference>
<dbReference type="GO" id="GO:0002143">
    <property type="term" value="P:tRNA wobble position uridine thiolation"/>
    <property type="evidence" value="ECO:0007669"/>
    <property type="project" value="InterPro"/>
</dbReference>
<evidence type="ECO:0000313" key="1">
    <source>
        <dbReference type="EMBL" id="RCX31967.1"/>
    </source>
</evidence>
<evidence type="ECO:0000313" key="2">
    <source>
        <dbReference type="Proteomes" id="UP000252707"/>
    </source>
</evidence>
<dbReference type="RefSeq" id="WP_114278796.1">
    <property type="nucleotide sequence ID" value="NZ_QPJY01000002.1"/>
</dbReference>
<keyword evidence="2" id="KW-1185">Reference proteome</keyword>